<dbReference type="AlphaFoldDB" id="A0A2P2R0U3"/>
<protein>
    <submittedName>
        <fullName evidence="1">Uncharacterized protein</fullName>
    </submittedName>
</protein>
<sequence>MKIMTMLTHPPHLISQTRT</sequence>
<accession>A0A2P2R0U3</accession>
<name>A0A2P2R0U3_RHIMU</name>
<proteinExistence type="predicted"/>
<dbReference type="EMBL" id="GGEC01092361">
    <property type="protein sequence ID" value="MBX72845.1"/>
    <property type="molecule type" value="Transcribed_RNA"/>
</dbReference>
<organism evidence="1">
    <name type="scientific">Rhizophora mucronata</name>
    <name type="common">Asiatic mangrove</name>
    <dbReference type="NCBI Taxonomy" id="61149"/>
    <lineage>
        <taxon>Eukaryota</taxon>
        <taxon>Viridiplantae</taxon>
        <taxon>Streptophyta</taxon>
        <taxon>Embryophyta</taxon>
        <taxon>Tracheophyta</taxon>
        <taxon>Spermatophyta</taxon>
        <taxon>Magnoliopsida</taxon>
        <taxon>eudicotyledons</taxon>
        <taxon>Gunneridae</taxon>
        <taxon>Pentapetalae</taxon>
        <taxon>rosids</taxon>
        <taxon>fabids</taxon>
        <taxon>Malpighiales</taxon>
        <taxon>Rhizophoraceae</taxon>
        <taxon>Rhizophora</taxon>
    </lineage>
</organism>
<reference evidence="1" key="1">
    <citation type="submission" date="2018-02" db="EMBL/GenBank/DDBJ databases">
        <title>Rhizophora mucronata_Transcriptome.</title>
        <authorList>
            <person name="Meera S.P."/>
            <person name="Sreeshan A."/>
            <person name="Augustine A."/>
        </authorList>
    </citation>
    <scope>NUCLEOTIDE SEQUENCE</scope>
    <source>
        <tissue evidence="1">Leaf</tissue>
    </source>
</reference>
<evidence type="ECO:0000313" key="1">
    <source>
        <dbReference type="EMBL" id="MBX72845.1"/>
    </source>
</evidence>